<proteinExistence type="predicted"/>
<dbReference type="PROSITE" id="PS50893">
    <property type="entry name" value="ABC_TRANSPORTER_2"/>
    <property type="match status" value="1"/>
</dbReference>
<organism evidence="4 5">
    <name type="scientific">Cyanobium gracile UHCC 0139</name>
    <dbReference type="NCBI Taxonomy" id="3110308"/>
    <lineage>
        <taxon>Bacteria</taxon>
        <taxon>Bacillati</taxon>
        <taxon>Cyanobacteriota</taxon>
        <taxon>Cyanophyceae</taxon>
        <taxon>Synechococcales</taxon>
        <taxon>Prochlorococcaceae</taxon>
        <taxon>Cyanobium</taxon>
    </lineage>
</organism>
<feature type="domain" description="ABC transporter" evidence="3">
    <location>
        <begin position="10"/>
        <end position="251"/>
    </location>
</feature>
<reference evidence="4 5" key="1">
    <citation type="submission" date="2023-12" db="EMBL/GenBank/DDBJ databases">
        <title>Baltic Sea Cyanobacteria.</title>
        <authorList>
            <person name="Delbaje E."/>
            <person name="Fewer D.P."/>
            <person name="Shishido T.K."/>
        </authorList>
    </citation>
    <scope>NUCLEOTIDE SEQUENCE [LARGE SCALE GENOMIC DNA]</scope>
    <source>
        <strain evidence="4 5">UHCC 0139</strain>
    </source>
</reference>
<dbReference type="SMART" id="SM00382">
    <property type="entry name" value="AAA"/>
    <property type="match status" value="1"/>
</dbReference>
<dbReference type="PANTHER" id="PTHR24220">
    <property type="entry name" value="IMPORT ATP-BINDING PROTEIN"/>
    <property type="match status" value="1"/>
</dbReference>
<evidence type="ECO:0000256" key="1">
    <source>
        <dbReference type="ARBA" id="ARBA00022741"/>
    </source>
</evidence>
<dbReference type="Gene3D" id="3.40.50.300">
    <property type="entry name" value="P-loop containing nucleotide triphosphate hydrolases"/>
    <property type="match status" value="1"/>
</dbReference>
<name>A0ABU5RQB6_9CYAN</name>
<dbReference type="Proteomes" id="UP001304461">
    <property type="component" value="Unassembled WGS sequence"/>
</dbReference>
<keyword evidence="2 4" id="KW-0067">ATP-binding</keyword>
<keyword evidence="5" id="KW-1185">Reference proteome</keyword>
<dbReference type="EMBL" id="JAYGHX010000001">
    <property type="protein sequence ID" value="MEA5389952.1"/>
    <property type="molecule type" value="Genomic_DNA"/>
</dbReference>
<evidence type="ECO:0000313" key="5">
    <source>
        <dbReference type="Proteomes" id="UP001304461"/>
    </source>
</evidence>
<dbReference type="Pfam" id="PF00005">
    <property type="entry name" value="ABC_tran"/>
    <property type="match status" value="1"/>
</dbReference>
<sequence>MAAGPATAVLALQGIRVAGRGRPRLEDVDLRLAPGERVALLGASGAGKSTLLAVANGLLAPAAGTVLWEGQAPARSRRGRRRQQARIGTLWQDLRLIEELTVQQNLNAARLARWGWPRALLNLLLPLDTDACAAALRAMDLDPALLEQPVTALSGGQRQRVAMARLLRQEPTLLLADEPLASLDPRLAGELLALLLAQAEAPRALLLSLHRPDLLDGFDRAVGLKDGRVLFDGPVGQLSEALLADLYGGAPPGVGP</sequence>
<dbReference type="InterPro" id="IPR015854">
    <property type="entry name" value="ABC_transpr_LolD-like"/>
</dbReference>
<accession>A0ABU5RQB6</accession>
<dbReference type="InterPro" id="IPR027417">
    <property type="entry name" value="P-loop_NTPase"/>
</dbReference>
<dbReference type="InterPro" id="IPR017871">
    <property type="entry name" value="ABC_transporter-like_CS"/>
</dbReference>
<dbReference type="PANTHER" id="PTHR24220:SF659">
    <property type="entry name" value="TRANSPORTER, PUTATIVE-RELATED"/>
    <property type="match status" value="1"/>
</dbReference>
<dbReference type="InterPro" id="IPR003439">
    <property type="entry name" value="ABC_transporter-like_ATP-bd"/>
</dbReference>
<dbReference type="SUPFAM" id="SSF52540">
    <property type="entry name" value="P-loop containing nucleoside triphosphate hydrolases"/>
    <property type="match status" value="1"/>
</dbReference>
<evidence type="ECO:0000256" key="2">
    <source>
        <dbReference type="ARBA" id="ARBA00022840"/>
    </source>
</evidence>
<keyword evidence="1" id="KW-0547">Nucleotide-binding</keyword>
<dbReference type="PROSITE" id="PS00211">
    <property type="entry name" value="ABC_TRANSPORTER_1"/>
    <property type="match status" value="1"/>
</dbReference>
<evidence type="ECO:0000313" key="4">
    <source>
        <dbReference type="EMBL" id="MEA5389952.1"/>
    </source>
</evidence>
<dbReference type="GO" id="GO:0005524">
    <property type="term" value="F:ATP binding"/>
    <property type="evidence" value="ECO:0007669"/>
    <property type="project" value="UniProtKB-KW"/>
</dbReference>
<protein>
    <submittedName>
        <fullName evidence="4">ATP-binding cassette domain-containing protein</fullName>
    </submittedName>
</protein>
<gene>
    <name evidence="4" type="ORF">VB738_01635</name>
</gene>
<dbReference type="RefSeq" id="WP_323304077.1">
    <property type="nucleotide sequence ID" value="NZ_JAYGHX010000001.1"/>
</dbReference>
<dbReference type="InterPro" id="IPR003593">
    <property type="entry name" value="AAA+_ATPase"/>
</dbReference>
<evidence type="ECO:0000259" key="3">
    <source>
        <dbReference type="PROSITE" id="PS50893"/>
    </source>
</evidence>
<comment type="caution">
    <text evidence="4">The sequence shown here is derived from an EMBL/GenBank/DDBJ whole genome shotgun (WGS) entry which is preliminary data.</text>
</comment>